<dbReference type="Proteomes" id="UP001596139">
    <property type="component" value="Unassembled WGS sequence"/>
</dbReference>
<name>A0ABW1MLB9_9ACTN</name>
<keyword evidence="2" id="KW-1185">Reference proteome</keyword>
<evidence type="ECO:0000313" key="2">
    <source>
        <dbReference type="Proteomes" id="UP001596139"/>
    </source>
</evidence>
<reference evidence="2" key="1">
    <citation type="journal article" date="2019" name="Int. J. Syst. Evol. Microbiol.">
        <title>The Global Catalogue of Microorganisms (GCM) 10K type strain sequencing project: providing services to taxonomists for standard genome sequencing and annotation.</title>
        <authorList>
            <consortium name="The Broad Institute Genomics Platform"/>
            <consortium name="The Broad Institute Genome Sequencing Center for Infectious Disease"/>
            <person name="Wu L."/>
            <person name="Ma J."/>
        </authorList>
    </citation>
    <scope>NUCLEOTIDE SEQUENCE [LARGE SCALE GENOMIC DNA]</scope>
    <source>
        <strain evidence="2">CGMCC 1.15180</strain>
    </source>
</reference>
<organism evidence="1 2">
    <name type="scientific">Streptomyces ochraceiscleroticus</name>
    <dbReference type="NCBI Taxonomy" id="47761"/>
    <lineage>
        <taxon>Bacteria</taxon>
        <taxon>Bacillati</taxon>
        <taxon>Actinomycetota</taxon>
        <taxon>Actinomycetes</taxon>
        <taxon>Kitasatosporales</taxon>
        <taxon>Streptomycetaceae</taxon>
        <taxon>Streptomyces</taxon>
    </lineage>
</organism>
<sequence>MARTDVSRGRALAGDPEASGAELRRAVRYLARAVEDAALVADLRAERLPGAEA</sequence>
<gene>
    <name evidence="1" type="ORF">ACFP4F_18420</name>
</gene>
<evidence type="ECO:0000313" key="1">
    <source>
        <dbReference type="EMBL" id="MFC6064510.1"/>
    </source>
</evidence>
<comment type="caution">
    <text evidence="1">The sequence shown here is derived from an EMBL/GenBank/DDBJ whole genome shotgun (WGS) entry which is preliminary data.</text>
</comment>
<dbReference type="RefSeq" id="WP_157848989.1">
    <property type="nucleotide sequence ID" value="NZ_JBHSPX010000005.1"/>
</dbReference>
<protein>
    <submittedName>
        <fullName evidence="1">Uncharacterized protein</fullName>
    </submittedName>
</protein>
<dbReference type="EMBL" id="JBHSPX010000005">
    <property type="protein sequence ID" value="MFC6064510.1"/>
    <property type="molecule type" value="Genomic_DNA"/>
</dbReference>
<accession>A0ABW1MLB9</accession>
<proteinExistence type="predicted"/>